<keyword evidence="1" id="KW-0614">Plasmid</keyword>
<dbReference type="EMBL" id="L34273">
    <property type="protein sequence ID" value="AAA25615.1"/>
    <property type="molecule type" value="Genomic_DNA"/>
</dbReference>
<geneLocation type="plasmid" evidence="1">
    <name>pH1</name>
</geneLocation>
<accession>Q60222</accession>
<dbReference type="AlphaFoldDB" id="Q60222"/>
<sequence length="42" mass="4870">MPYAIDTDYPYYKKQDLWQCPGENISAFNHPIVHSCHTVSVT</sequence>
<protein>
    <submittedName>
        <fullName evidence="1">Secreted protein</fullName>
    </submittedName>
</protein>
<proteinExistence type="predicted"/>
<organism evidence="1">
    <name type="scientific">Plasmid pH1</name>
    <dbReference type="NCBI Taxonomy" id="35414"/>
    <lineage>
        <taxon>other sequences</taxon>
        <taxon>plasmids</taxon>
    </lineage>
</organism>
<evidence type="ECO:0000313" key="1">
    <source>
        <dbReference type="EMBL" id="AAA25615.1"/>
    </source>
</evidence>
<reference evidence="1" key="1">
    <citation type="submission" date="1994-09" db="EMBL/GenBank/DDBJ databases">
        <title>A potential secreted protein encoded by the plasmid QpH1 of Coxiella burnetii.</title>
        <authorList>
            <person name="Lin Z."/>
            <person name="Mallavia L.P."/>
        </authorList>
    </citation>
    <scope>NUCLEOTIDE SEQUENCE</scope>
    <source>
        <plasmid evidence="1">pH1</plasmid>
    </source>
</reference>
<gene>
    <name evidence="1" type="primary">p30-59</name>
</gene>
<name>Q60222_9ZZZZ</name>